<gene>
    <name evidence="2" type="ORF">ACFQ07_09710</name>
</gene>
<dbReference type="InterPro" id="IPR018713">
    <property type="entry name" value="MPAB/Lcp_cat_dom"/>
</dbReference>
<evidence type="ECO:0000313" key="2">
    <source>
        <dbReference type="EMBL" id="MFD0852499.1"/>
    </source>
</evidence>
<sequence length="200" mass="22420">PYPVRNALNWFALSAATANVVMQLSLLPVGRGVAESKVESGRVDKHPIKRARTTLSYIAVAWHGTDAEREAMRKEIDKQHRQVVSPPSHDVKYNAFDRKLQLWVAACLWRGTLDIVEILYGGLNDAAMDALYDHASRLATTLQVPADMWPADRVAFDEYWQGMLDSLEMDDVTRPYLQNLATLGDMPAPVRRTLGSTSRV</sequence>
<accession>A0ABW3CFZ0</accession>
<organism evidence="2 3">
    <name type="scientific">Actinomadura adrarensis</name>
    <dbReference type="NCBI Taxonomy" id="1819600"/>
    <lineage>
        <taxon>Bacteria</taxon>
        <taxon>Bacillati</taxon>
        <taxon>Actinomycetota</taxon>
        <taxon>Actinomycetes</taxon>
        <taxon>Streptosporangiales</taxon>
        <taxon>Thermomonosporaceae</taxon>
        <taxon>Actinomadura</taxon>
    </lineage>
</organism>
<dbReference type="PANTHER" id="PTHR36151:SF3">
    <property type="entry name" value="ER-BOUND OXYGENASE MPAB_MPAB'_RUBBER OXYGENASE CATALYTIC DOMAIN-CONTAINING PROTEIN"/>
    <property type="match status" value="1"/>
</dbReference>
<reference evidence="3" key="1">
    <citation type="journal article" date="2019" name="Int. J. Syst. Evol. Microbiol.">
        <title>The Global Catalogue of Microorganisms (GCM) 10K type strain sequencing project: providing services to taxonomists for standard genome sequencing and annotation.</title>
        <authorList>
            <consortium name="The Broad Institute Genomics Platform"/>
            <consortium name="The Broad Institute Genome Sequencing Center for Infectious Disease"/>
            <person name="Wu L."/>
            <person name="Ma J."/>
        </authorList>
    </citation>
    <scope>NUCLEOTIDE SEQUENCE [LARGE SCALE GENOMIC DNA]</scope>
    <source>
        <strain evidence="3">JCM 31696</strain>
    </source>
</reference>
<feature type="domain" description="ER-bound oxygenase mpaB/mpaB'/Rubber oxygenase catalytic" evidence="1">
    <location>
        <begin position="9"/>
        <end position="193"/>
    </location>
</feature>
<evidence type="ECO:0000313" key="3">
    <source>
        <dbReference type="Proteomes" id="UP001597083"/>
    </source>
</evidence>
<dbReference type="EC" id="1.-.-.-" evidence="2"/>
<evidence type="ECO:0000259" key="1">
    <source>
        <dbReference type="Pfam" id="PF09995"/>
    </source>
</evidence>
<dbReference type="EMBL" id="JBHTIR010001399">
    <property type="protein sequence ID" value="MFD0852499.1"/>
    <property type="molecule type" value="Genomic_DNA"/>
</dbReference>
<comment type="caution">
    <text evidence="2">The sequence shown here is derived from an EMBL/GenBank/DDBJ whole genome shotgun (WGS) entry which is preliminary data.</text>
</comment>
<feature type="non-terminal residue" evidence="2">
    <location>
        <position position="1"/>
    </location>
</feature>
<dbReference type="PANTHER" id="PTHR36151">
    <property type="entry name" value="BLR2777 PROTEIN"/>
    <property type="match status" value="1"/>
</dbReference>
<dbReference type="Proteomes" id="UP001597083">
    <property type="component" value="Unassembled WGS sequence"/>
</dbReference>
<feature type="non-terminal residue" evidence="2">
    <location>
        <position position="200"/>
    </location>
</feature>
<keyword evidence="2" id="KW-0560">Oxidoreductase</keyword>
<name>A0ABW3CFZ0_9ACTN</name>
<proteinExistence type="predicted"/>
<keyword evidence="3" id="KW-1185">Reference proteome</keyword>
<dbReference type="Pfam" id="PF09995">
    <property type="entry name" value="MPAB_Lcp_cat"/>
    <property type="match status" value="1"/>
</dbReference>
<protein>
    <submittedName>
        <fullName evidence="2">Oxygenase MpaB family protein</fullName>
        <ecNumber evidence="2">1.-.-.-</ecNumber>
    </submittedName>
</protein>
<dbReference type="GO" id="GO:0016491">
    <property type="term" value="F:oxidoreductase activity"/>
    <property type="evidence" value="ECO:0007669"/>
    <property type="project" value="UniProtKB-KW"/>
</dbReference>